<evidence type="ECO:0000256" key="1">
    <source>
        <dbReference type="SAM" id="MobiDB-lite"/>
    </source>
</evidence>
<feature type="transmembrane region" description="Helical" evidence="2">
    <location>
        <begin position="630"/>
        <end position="649"/>
    </location>
</feature>
<dbReference type="InterPro" id="IPR004843">
    <property type="entry name" value="Calcineurin-like_PHP"/>
</dbReference>
<dbReference type="InterPro" id="IPR051276">
    <property type="entry name" value="Saccharopine_DH-like_oxidrdct"/>
</dbReference>
<dbReference type="PANTHER" id="PTHR12286:SF5">
    <property type="entry name" value="SACCHAROPINE DEHYDROGENASE-LIKE OXIDOREDUCTASE"/>
    <property type="match status" value="1"/>
</dbReference>
<dbReference type="GO" id="GO:0005886">
    <property type="term" value="C:plasma membrane"/>
    <property type="evidence" value="ECO:0007669"/>
    <property type="project" value="TreeGrafter"/>
</dbReference>
<dbReference type="PANTHER" id="PTHR12286">
    <property type="entry name" value="SACCHAROPINE DEHYDROGENASE-LIKE OXIDOREDUCTASE"/>
    <property type="match status" value="1"/>
</dbReference>
<reference evidence="5 6" key="1">
    <citation type="submission" date="2021-01" db="EMBL/GenBank/DDBJ databases">
        <title>Whole genome shotgun sequence of Catellatospora bangladeshensis NBRC 107357.</title>
        <authorList>
            <person name="Komaki H."/>
            <person name="Tamura T."/>
        </authorList>
    </citation>
    <scope>NUCLEOTIDE SEQUENCE [LARGE SCALE GENOMIC DNA]</scope>
    <source>
        <strain evidence="5 6">NBRC 107357</strain>
    </source>
</reference>
<evidence type="ECO:0000259" key="3">
    <source>
        <dbReference type="Pfam" id="PF00149"/>
    </source>
</evidence>
<keyword evidence="2" id="KW-0472">Membrane</keyword>
<feature type="domain" description="Saccharopine dehydrogenase NADP binding" evidence="4">
    <location>
        <begin position="370"/>
        <end position="491"/>
    </location>
</feature>
<dbReference type="Pfam" id="PF03435">
    <property type="entry name" value="Sacchrp_dh_NADP"/>
    <property type="match status" value="1"/>
</dbReference>
<evidence type="ECO:0000256" key="2">
    <source>
        <dbReference type="SAM" id="Phobius"/>
    </source>
</evidence>
<dbReference type="Pfam" id="PF00149">
    <property type="entry name" value="Metallophos"/>
    <property type="match status" value="1"/>
</dbReference>
<accession>A0A8J3NKR2</accession>
<feature type="compositionally biased region" description="Low complexity" evidence="1">
    <location>
        <begin position="342"/>
        <end position="354"/>
    </location>
</feature>
<evidence type="ECO:0008006" key="7">
    <source>
        <dbReference type="Google" id="ProtNLM"/>
    </source>
</evidence>
<keyword evidence="2" id="KW-1133">Transmembrane helix</keyword>
<protein>
    <recommendedName>
        <fullName evidence="7">Saccharopine dehydrogenase</fullName>
    </recommendedName>
</protein>
<evidence type="ECO:0000313" key="5">
    <source>
        <dbReference type="EMBL" id="GIF83278.1"/>
    </source>
</evidence>
<gene>
    <name evidence="5" type="ORF">Cba03nite_46270</name>
</gene>
<dbReference type="Gene3D" id="3.60.21.10">
    <property type="match status" value="1"/>
</dbReference>
<dbReference type="Gene3D" id="3.40.50.720">
    <property type="entry name" value="NAD(P)-binding Rossmann-like Domain"/>
    <property type="match status" value="1"/>
</dbReference>
<keyword evidence="2" id="KW-0812">Transmembrane</keyword>
<keyword evidence="6" id="KW-1185">Reference proteome</keyword>
<dbReference type="InterPro" id="IPR036291">
    <property type="entry name" value="NAD(P)-bd_dom_sf"/>
</dbReference>
<dbReference type="EMBL" id="BONF01000028">
    <property type="protein sequence ID" value="GIF83278.1"/>
    <property type="molecule type" value="Genomic_DNA"/>
</dbReference>
<dbReference type="Proteomes" id="UP000601223">
    <property type="component" value="Unassembled WGS sequence"/>
</dbReference>
<name>A0A8J3NKR2_9ACTN</name>
<proteinExistence type="predicted"/>
<dbReference type="GO" id="GO:0009247">
    <property type="term" value="P:glycolipid biosynthetic process"/>
    <property type="evidence" value="ECO:0007669"/>
    <property type="project" value="TreeGrafter"/>
</dbReference>
<comment type="caution">
    <text evidence="5">The sequence shown here is derived from an EMBL/GenBank/DDBJ whole genome shotgun (WGS) entry which is preliminary data.</text>
</comment>
<evidence type="ECO:0000259" key="4">
    <source>
        <dbReference type="Pfam" id="PF03435"/>
    </source>
</evidence>
<dbReference type="GO" id="GO:0016787">
    <property type="term" value="F:hydrolase activity"/>
    <property type="evidence" value="ECO:0007669"/>
    <property type="project" value="InterPro"/>
</dbReference>
<feature type="region of interest" description="Disordered" evidence="1">
    <location>
        <begin position="282"/>
        <end position="359"/>
    </location>
</feature>
<organism evidence="5 6">
    <name type="scientific">Catellatospora bangladeshensis</name>
    <dbReference type="NCBI Taxonomy" id="310355"/>
    <lineage>
        <taxon>Bacteria</taxon>
        <taxon>Bacillati</taxon>
        <taxon>Actinomycetota</taxon>
        <taxon>Actinomycetes</taxon>
        <taxon>Micromonosporales</taxon>
        <taxon>Micromonosporaceae</taxon>
        <taxon>Catellatospora</taxon>
    </lineage>
</organism>
<dbReference type="SUPFAM" id="SSF56300">
    <property type="entry name" value="Metallo-dependent phosphatases"/>
    <property type="match status" value="1"/>
</dbReference>
<sequence>MGRVIVIGDVGGCSDQLGAALLAAGARRRDLRLPPDLTVVQVGDLVDRGPDSSGVLRIVRERLDEQPEQWIQLMGNHESQYVPGGDRFYPERLSKQDAALLRGWWDDGRLRIAAAVRDAAGDDHLISHAGLTPYCWRELGEPATAAAAARLLNERPEPLLWRGFHTGADGESGPLWAEAGSELYAGWLAHYAEGGFVPFGQIHGHSSIVGFRDRSWRCSGRVRQRATVDWEARHVRVRAGGRVLIGVDPKHGRQGAPKWSPLTLDGAAVLFAAPEPVLATVGGGGHGAPVPGSGRSRSDDGPAFAPDGMASGHDTIASGAGAPGAAGSGPVRPDGPGGGAGQVAERGGAPATRTGGLGAGAGRPARAYDIVLFGATGFTGGLTAEYLAGQVPPGLRWALAGRDSARLAAVRERLAALDPALSELPLLRADAGDAASLRGLAASARVVVSTVGPYVLHGEPLVAACAAAGTDYVDLTGEPEFIDLMYVRHHAEAVRTGARLVHACGFDSVPHDLGVYLTVRELPEDAPIRVDGFVRAGGTISGGTLASALLAFSRRRQTARAARERRAVDPRPEGRRVRTPLGRIRRAPAAGGWAVPLPTVDPQVVGRSAAALARYGPDFAYTHSAAVKRLPVVVAALAGAVVLFVLAQLGPVRRRLMRRLPGGSGPSEQRRARSWFRAVFAGEGGGRRVVTEVSGGDPGYGETAKMLAESALCLALDPLPATAGQVTTAAAMGDALTARLVRAGIRFDVRSVE</sequence>
<dbReference type="InterPro" id="IPR029052">
    <property type="entry name" value="Metallo-depent_PP-like"/>
</dbReference>
<evidence type="ECO:0000313" key="6">
    <source>
        <dbReference type="Proteomes" id="UP000601223"/>
    </source>
</evidence>
<dbReference type="SUPFAM" id="SSF51735">
    <property type="entry name" value="NAD(P)-binding Rossmann-fold domains"/>
    <property type="match status" value="1"/>
</dbReference>
<feature type="domain" description="Calcineurin-like phosphoesterase" evidence="3">
    <location>
        <begin position="3"/>
        <end position="131"/>
    </location>
</feature>
<dbReference type="AlphaFoldDB" id="A0A8J3NKR2"/>
<dbReference type="InterPro" id="IPR005097">
    <property type="entry name" value="Sacchrp_dh_NADP-bd"/>
</dbReference>